<evidence type="ECO:0008006" key="5">
    <source>
        <dbReference type="Google" id="ProtNLM"/>
    </source>
</evidence>
<feature type="compositionally biased region" description="Polar residues" evidence="1">
    <location>
        <begin position="779"/>
        <end position="789"/>
    </location>
</feature>
<dbReference type="EMBL" id="BFEA01000228">
    <property type="protein sequence ID" value="GBG75662.1"/>
    <property type="molecule type" value="Genomic_DNA"/>
</dbReference>
<name>A0A388L097_CHABU</name>
<evidence type="ECO:0000256" key="2">
    <source>
        <dbReference type="SAM" id="Phobius"/>
    </source>
</evidence>
<proteinExistence type="predicted"/>
<sequence>MTSSSFPPSSSSSSSWCFHQCWLAFGSAAAVVGGGGGGGEGGGGGGMHQQWSLIRNSVLVGFLLSTLATLAFGAKTSYYFSSTMGDDSLSEQQAQKSSTPWKSLSKAARLSLRPGDNLLLCRGDAWFNEKLEVYGRGTPDLPVVVSSYTCNKDVPRGIHPLVNPGVRIPGSVVRWVKWAANKNVLVADLSAFIPRGQDVQYWGIFINDLLYHAPRIPNYVNPMETRGSAGEFWCRFQSIGKSVDGEWEMSAPKSYLNAKFPDGFLNGSRAIIRRWAFDWGRCDVKYHKGASFFTEQECFSGGAYFEGPLQLLDAPREAFFDNVERRLYVYPIAEHRVSIKVIDLVTDFSQQGVLIRAGSQNIIVENLRVEKTQTGMRTEYYERNDDNATWNVTFRRNVIQKCWHGVHVPVPRGVMLVEGNDIGWMIGNGIHGFLQTDAQSTMSTYMARRNVVHHVGYICGWSRGIGIYANNIIGNVVYNVGWSACYGVWFSYNLIQGNIIYDFCRTTSDGAGVYIFKTAAFNGMKVVRDNYITEGYGNELAIMCSLENGRYEATHGIYLDGNATTRFEVVNNTIMDIRRGAAIRLHRAMSGLWADNFVFNSPGCGIELGVEASINPNVVFNMYSNLIGGGECILMFIAWDNPRRINSRYAKSYVGRDTNNTFCPETLTDILLRPQFQTIARAPIGGDVYNDTLVTMYKWVDYIDTFEDYSTVCKLMQWREVQRKLSALQDIWAATRNQQKERSDRIAWLLGFVRPDGVKLVPDPPPPPVAGNAEVMGTKSPQSGSSENLPDSEKGAPIVPLVAVTGVSAMVLVLDVAALLYMQKKHRRGRYRDSS</sequence>
<keyword evidence="2" id="KW-1133">Transmembrane helix</keyword>
<feature type="transmembrane region" description="Helical" evidence="2">
    <location>
        <begin position="57"/>
        <end position="80"/>
    </location>
</feature>
<gene>
    <name evidence="3" type="ORF">CBR_g20289</name>
</gene>
<feature type="region of interest" description="Disordered" evidence="1">
    <location>
        <begin position="761"/>
        <end position="792"/>
    </location>
</feature>
<organism evidence="3 4">
    <name type="scientific">Chara braunii</name>
    <name type="common">Braun's stonewort</name>
    <dbReference type="NCBI Taxonomy" id="69332"/>
    <lineage>
        <taxon>Eukaryota</taxon>
        <taxon>Viridiplantae</taxon>
        <taxon>Streptophyta</taxon>
        <taxon>Charophyceae</taxon>
        <taxon>Charales</taxon>
        <taxon>Characeae</taxon>
        <taxon>Chara</taxon>
    </lineage>
</organism>
<dbReference type="SUPFAM" id="SSF51126">
    <property type="entry name" value="Pectin lyase-like"/>
    <property type="match status" value="1"/>
</dbReference>
<keyword evidence="2" id="KW-0472">Membrane</keyword>
<protein>
    <recommendedName>
        <fullName evidence="5">Right handed beta helix domain-containing protein</fullName>
    </recommendedName>
</protein>
<evidence type="ECO:0000256" key="1">
    <source>
        <dbReference type="SAM" id="MobiDB-lite"/>
    </source>
</evidence>
<accession>A0A388L097</accession>
<comment type="caution">
    <text evidence="3">The sequence shown here is derived from an EMBL/GenBank/DDBJ whole genome shotgun (WGS) entry which is preliminary data.</text>
</comment>
<evidence type="ECO:0000313" key="3">
    <source>
        <dbReference type="EMBL" id="GBG75662.1"/>
    </source>
</evidence>
<dbReference type="AlphaFoldDB" id="A0A388L097"/>
<dbReference type="InterPro" id="IPR011050">
    <property type="entry name" value="Pectin_lyase_fold/virulence"/>
</dbReference>
<keyword evidence="2" id="KW-0812">Transmembrane</keyword>
<dbReference type="Proteomes" id="UP000265515">
    <property type="component" value="Unassembled WGS sequence"/>
</dbReference>
<dbReference type="InterPro" id="IPR006626">
    <property type="entry name" value="PbH1"/>
</dbReference>
<evidence type="ECO:0000313" key="4">
    <source>
        <dbReference type="Proteomes" id="UP000265515"/>
    </source>
</evidence>
<dbReference type="SMART" id="SM00710">
    <property type="entry name" value="PbH1"/>
    <property type="match status" value="4"/>
</dbReference>
<reference evidence="3 4" key="1">
    <citation type="journal article" date="2018" name="Cell">
        <title>The Chara Genome: Secondary Complexity and Implications for Plant Terrestrialization.</title>
        <authorList>
            <person name="Nishiyama T."/>
            <person name="Sakayama H."/>
            <person name="Vries J.D."/>
            <person name="Buschmann H."/>
            <person name="Saint-Marcoux D."/>
            <person name="Ullrich K.K."/>
            <person name="Haas F.B."/>
            <person name="Vanderstraeten L."/>
            <person name="Becker D."/>
            <person name="Lang D."/>
            <person name="Vosolsobe S."/>
            <person name="Rombauts S."/>
            <person name="Wilhelmsson P.K.I."/>
            <person name="Janitza P."/>
            <person name="Kern R."/>
            <person name="Heyl A."/>
            <person name="Rumpler F."/>
            <person name="Villalobos L.I.A.C."/>
            <person name="Clay J.M."/>
            <person name="Skokan R."/>
            <person name="Toyoda A."/>
            <person name="Suzuki Y."/>
            <person name="Kagoshima H."/>
            <person name="Schijlen E."/>
            <person name="Tajeshwar N."/>
            <person name="Catarino B."/>
            <person name="Hetherington A.J."/>
            <person name="Saltykova A."/>
            <person name="Bonnot C."/>
            <person name="Breuninger H."/>
            <person name="Symeonidi A."/>
            <person name="Radhakrishnan G.V."/>
            <person name="Van Nieuwerburgh F."/>
            <person name="Deforce D."/>
            <person name="Chang C."/>
            <person name="Karol K.G."/>
            <person name="Hedrich R."/>
            <person name="Ulvskov P."/>
            <person name="Glockner G."/>
            <person name="Delwiche C.F."/>
            <person name="Petrasek J."/>
            <person name="Van de Peer Y."/>
            <person name="Friml J."/>
            <person name="Beilby M."/>
            <person name="Dolan L."/>
            <person name="Kohara Y."/>
            <person name="Sugano S."/>
            <person name="Fujiyama A."/>
            <person name="Delaux P.-M."/>
            <person name="Quint M."/>
            <person name="TheiBen G."/>
            <person name="Hagemann M."/>
            <person name="Harholt J."/>
            <person name="Dunand C."/>
            <person name="Zachgo S."/>
            <person name="Langdale J."/>
            <person name="Maumus F."/>
            <person name="Straeten D.V.D."/>
            <person name="Gould S.B."/>
            <person name="Rensing S.A."/>
        </authorList>
    </citation>
    <scope>NUCLEOTIDE SEQUENCE [LARGE SCALE GENOMIC DNA]</scope>
    <source>
        <strain evidence="3 4">S276</strain>
    </source>
</reference>
<keyword evidence="4" id="KW-1185">Reference proteome</keyword>
<dbReference type="Gramene" id="GBG75662">
    <property type="protein sequence ID" value="GBG75662"/>
    <property type="gene ID" value="CBR_g20289"/>
</dbReference>
<feature type="transmembrane region" description="Helical" evidence="2">
    <location>
        <begin position="798"/>
        <end position="822"/>
    </location>
</feature>